<dbReference type="Proteomes" id="UP000679691">
    <property type="component" value="Unassembled WGS sequence"/>
</dbReference>
<dbReference type="RefSeq" id="WP_353546645.1">
    <property type="nucleotide sequence ID" value="NZ_JAGKSB010000005.1"/>
</dbReference>
<dbReference type="Pfam" id="PF01740">
    <property type="entry name" value="STAS"/>
    <property type="match status" value="1"/>
</dbReference>
<gene>
    <name evidence="2" type="ORF">J5U18_06215</name>
</gene>
<dbReference type="InterPro" id="IPR002645">
    <property type="entry name" value="STAS_dom"/>
</dbReference>
<sequence length="129" mass="14148">MKYTIDKHDRYVVIEPHATFLNGDVAAKLKGEFLLRNTGGLRNIVLDLSQVTAADEQGIRTGVLAHRLCSASGGVFILINVCDSVVQLLKMSKLDKIFHIAKNLTKAEDIIFGVEIERQLKAATQAGND</sequence>
<dbReference type="InterPro" id="IPR036513">
    <property type="entry name" value="STAS_dom_sf"/>
</dbReference>
<reference evidence="2" key="1">
    <citation type="submission" date="2021-03" db="EMBL/GenBank/DDBJ databases">
        <authorList>
            <person name="Lu T."/>
            <person name="Wang Q."/>
            <person name="Han X."/>
        </authorList>
    </citation>
    <scope>NUCLEOTIDE SEQUENCE</scope>
    <source>
        <strain evidence="2">WQ 2009</strain>
    </source>
</reference>
<dbReference type="CDD" id="cd07043">
    <property type="entry name" value="STAS_anti-anti-sigma_factors"/>
    <property type="match status" value="1"/>
</dbReference>
<comment type="caution">
    <text evidence="2">The sequence shown here is derived from an EMBL/GenBank/DDBJ whole genome shotgun (WGS) entry which is preliminary data.</text>
</comment>
<name>A0A8T4H8E6_9SPHI</name>
<organism evidence="2 3">
    <name type="scientific">Rhinopithecimicrobium faecis</name>
    <dbReference type="NCBI Taxonomy" id="2820698"/>
    <lineage>
        <taxon>Bacteria</taxon>
        <taxon>Pseudomonadati</taxon>
        <taxon>Bacteroidota</taxon>
        <taxon>Sphingobacteriia</taxon>
        <taxon>Sphingobacteriales</taxon>
        <taxon>Sphingobacteriaceae</taxon>
        <taxon>Rhinopithecimicrobium</taxon>
    </lineage>
</organism>
<keyword evidence="3" id="KW-1185">Reference proteome</keyword>
<dbReference type="AlphaFoldDB" id="A0A8T4H8E6"/>
<dbReference type="PROSITE" id="PS50801">
    <property type="entry name" value="STAS"/>
    <property type="match status" value="1"/>
</dbReference>
<accession>A0A8T4H8E6</accession>
<dbReference type="SUPFAM" id="SSF52091">
    <property type="entry name" value="SpoIIaa-like"/>
    <property type="match status" value="1"/>
</dbReference>
<proteinExistence type="predicted"/>
<evidence type="ECO:0000313" key="3">
    <source>
        <dbReference type="Proteomes" id="UP000679691"/>
    </source>
</evidence>
<protein>
    <submittedName>
        <fullName evidence="2">STAS domain-containing protein</fullName>
    </submittedName>
</protein>
<feature type="domain" description="STAS" evidence="1">
    <location>
        <begin position="1"/>
        <end position="111"/>
    </location>
</feature>
<evidence type="ECO:0000313" key="2">
    <source>
        <dbReference type="EMBL" id="MBP3943159.1"/>
    </source>
</evidence>
<dbReference type="Gene3D" id="3.30.750.24">
    <property type="entry name" value="STAS domain"/>
    <property type="match status" value="1"/>
</dbReference>
<dbReference type="EMBL" id="JAGKSB010000005">
    <property type="protein sequence ID" value="MBP3943159.1"/>
    <property type="molecule type" value="Genomic_DNA"/>
</dbReference>
<evidence type="ECO:0000259" key="1">
    <source>
        <dbReference type="PROSITE" id="PS50801"/>
    </source>
</evidence>